<dbReference type="Proteomes" id="UP000195141">
    <property type="component" value="Chromosome"/>
</dbReference>
<reference evidence="2" key="3">
    <citation type="submission" date="2024-03" db="EMBL/GenBank/DDBJ databases">
        <title>The Genome Sequence of Enterococcus sp. DIV0242b.</title>
        <authorList>
            <consortium name="The Broad Institute Genomics Platform"/>
            <consortium name="The Broad Institute Microbial Omics Core"/>
            <consortium name="The Broad Institute Genomic Center for Infectious Diseases"/>
            <person name="Earl A."/>
            <person name="Manson A."/>
            <person name="Gilmore M."/>
            <person name="Schwartman J."/>
            <person name="Shea T."/>
            <person name="Abouelleil A."/>
            <person name="Cao P."/>
            <person name="Chapman S."/>
            <person name="Cusick C."/>
            <person name="Young S."/>
            <person name="Neafsey D."/>
            <person name="Nusbaum C."/>
            <person name="Birren B."/>
        </authorList>
    </citation>
    <scope>NUCLEOTIDE SEQUENCE</scope>
    <source>
        <strain evidence="2">9E7_DIV0242</strain>
    </source>
</reference>
<dbReference type="AlphaFoldDB" id="A0A242K6E7"/>
<gene>
    <name evidence="1" type="ORF">A5888_001897</name>
    <name evidence="2" type="ORF">A5888_003769</name>
</gene>
<organism evidence="1">
    <name type="scientific">Candidatus Enterococcus clewellii</name>
    <dbReference type="NCBI Taxonomy" id="1834193"/>
    <lineage>
        <taxon>Bacteria</taxon>
        <taxon>Bacillati</taxon>
        <taxon>Bacillota</taxon>
        <taxon>Bacilli</taxon>
        <taxon>Lactobacillales</taxon>
        <taxon>Enterococcaceae</taxon>
        <taxon>Enterococcus</taxon>
    </lineage>
</organism>
<dbReference type="EMBL" id="CP147247">
    <property type="protein sequence ID" value="WYJ91996.1"/>
    <property type="molecule type" value="Genomic_DNA"/>
</dbReference>
<sequence>MRTGSYVGIADKIRLVSAFPNMLVRLTLHTTQEDINCLVGKRELANLVMFLENNTFELSVFGHYNVRNQFVIEKFIVRNPNSFVREFVMKPLKSIA</sequence>
<dbReference type="OrthoDB" id="2186451at2"/>
<protein>
    <submittedName>
        <fullName evidence="1">Uncharacterized protein</fullName>
    </submittedName>
</protein>
<proteinExistence type="predicted"/>
<evidence type="ECO:0000313" key="1">
    <source>
        <dbReference type="EMBL" id="OTP15683.1"/>
    </source>
</evidence>
<reference evidence="2" key="2">
    <citation type="submission" date="2017-05" db="EMBL/GenBank/DDBJ databases">
        <authorList>
            <consortium name="The Broad Institute Genomics Platform"/>
            <consortium name="The Broad Institute Genomic Center for Infectious Diseases"/>
            <person name="Earl A."/>
            <person name="Manson A."/>
            <person name="Schwartman J."/>
            <person name="Gilmore M."/>
            <person name="Abouelleil A."/>
            <person name="Cao P."/>
            <person name="Chapman S."/>
            <person name="Cusick C."/>
            <person name="Shea T."/>
            <person name="Young S."/>
            <person name="Neafsey D."/>
            <person name="Nusbaum C."/>
            <person name="Birren B."/>
        </authorList>
    </citation>
    <scope>NUCLEOTIDE SEQUENCE</scope>
    <source>
        <strain evidence="2">9E7_DIV0242</strain>
    </source>
</reference>
<evidence type="ECO:0000313" key="3">
    <source>
        <dbReference type="Proteomes" id="UP000195141"/>
    </source>
</evidence>
<dbReference type="RefSeq" id="WP_086348978.1">
    <property type="nucleotide sequence ID" value="NZ_CP147247.1"/>
</dbReference>
<name>A0A242K6E7_9ENTE</name>
<dbReference type="EMBL" id="NGMM01000003">
    <property type="protein sequence ID" value="OTP15683.1"/>
    <property type="molecule type" value="Genomic_DNA"/>
</dbReference>
<evidence type="ECO:0000313" key="2">
    <source>
        <dbReference type="EMBL" id="WYJ91996.1"/>
    </source>
</evidence>
<reference evidence="1" key="1">
    <citation type="submission" date="2017-05" db="EMBL/GenBank/DDBJ databases">
        <title>The Genome Sequence of Enterococcus sp. 9E7_DIV0242.</title>
        <authorList>
            <consortium name="The Broad Institute Genomics Platform"/>
            <consortium name="The Broad Institute Genomic Center for Infectious Diseases"/>
            <person name="Earl A."/>
            <person name="Manson A."/>
            <person name="Schwartman J."/>
            <person name="Gilmore M."/>
            <person name="Abouelleil A."/>
            <person name="Cao P."/>
            <person name="Chapman S."/>
            <person name="Cusick C."/>
            <person name="Shea T."/>
            <person name="Young S."/>
            <person name="Neafsey D."/>
            <person name="Nusbaum C."/>
            <person name="Birren B."/>
        </authorList>
    </citation>
    <scope>NUCLEOTIDE SEQUENCE [LARGE SCALE GENOMIC DNA]</scope>
    <source>
        <strain evidence="1">9E7_DIV0242</strain>
    </source>
</reference>
<keyword evidence="3" id="KW-1185">Reference proteome</keyword>
<accession>A0A242K6E7</accession>